<organism evidence="1">
    <name type="scientific">marine metagenome</name>
    <dbReference type="NCBI Taxonomy" id="408172"/>
    <lineage>
        <taxon>unclassified sequences</taxon>
        <taxon>metagenomes</taxon>
        <taxon>ecological metagenomes</taxon>
    </lineage>
</organism>
<accession>A0A381XV84</accession>
<proteinExistence type="predicted"/>
<gene>
    <name evidence="1" type="ORF">METZ01_LOCUS121384</name>
</gene>
<protein>
    <submittedName>
        <fullName evidence="1">Uncharacterized protein</fullName>
    </submittedName>
</protein>
<dbReference type="EMBL" id="UINC01016463">
    <property type="protein sequence ID" value="SVA68530.1"/>
    <property type="molecule type" value="Genomic_DNA"/>
</dbReference>
<reference evidence="1" key="1">
    <citation type="submission" date="2018-05" db="EMBL/GenBank/DDBJ databases">
        <authorList>
            <person name="Lanie J.A."/>
            <person name="Ng W.-L."/>
            <person name="Kazmierczak K.M."/>
            <person name="Andrzejewski T.M."/>
            <person name="Davidsen T.M."/>
            <person name="Wayne K.J."/>
            <person name="Tettelin H."/>
            <person name="Glass J.I."/>
            <person name="Rusch D."/>
            <person name="Podicherti R."/>
            <person name="Tsui H.-C.T."/>
            <person name="Winkler M.E."/>
        </authorList>
    </citation>
    <scope>NUCLEOTIDE SEQUENCE</scope>
</reference>
<evidence type="ECO:0000313" key="1">
    <source>
        <dbReference type="EMBL" id="SVA68530.1"/>
    </source>
</evidence>
<name>A0A381XV84_9ZZZZ</name>
<feature type="non-terminal residue" evidence="1">
    <location>
        <position position="86"/>
    </location>
</feature>
<dbReference type="AlphaFoldDB" id="A0A381XV84"/>
<sequence>MPWSLVSQKTFNSQRNIVMTVYGTGKYQFKVVENFFKRPRGWPFVEVADVAVDSLDNVYVFNRGPYAAIMCFDRHGTYISGWGKIG</sequence>